<dbReference type="GO" id="GO:0022857">
    <property type="term" value="F:transmembrane transporter activity"/>
    <property type="evidence" value="ECO:0007669"/>
    <property type="project" value="InterPro"/>
</dbReference>
<evidence type="ECO:0000256" key="5">
    <source>
        <dbReference type="ARBA" id="ARBA00023136"/>
    </source>
</evidence>
<evidence type="ECO:0000256" key="3">
    <source>
        <dbReference type="ARBA" id="ARBA00022692"/>
    </source>
</evidence>
<evidence type="ECO:0000256" key="2">
    <source>
        <dbReference type="ARBA" id="ARBA00022475"/>
    </source>
</evidence>
<evidence type="ECO:0000256" key="6">
    <source>
        <dbReference type="SAM" id="Phobius"/>
    </source>
</evidence>
<dbReference type="EMBL" id="CP042582">
    <property type="protein sequence ID" value="QEX23721.1"/>
    <property type="molecule type" value="Genomic_DNA"/>
</dbReference>
<feature type="transmembrane region" description="Helical" evidence="6">
    <location>
        <begin position="169"/>
        <end position="189"/>
    </location>
</feature>
<dbReference type="InterPro" id="IPR001851">
    <property type="entry name" value="ABC_transp_permease"/>
</dbReference>
<dbReference type="RefSeq" id="WP_151119068.1">
    <property type="nucleotide sequence ID" value="NZ_CP042582.1"/>
</dbReference>
<feature type="transmembrane region" description="Helical" evidence="6">
    <location>
        <begin position="20"/>
        <end position="41"/>
    </location>
</feature>
<dbReference type="OrthoDB" id="192433at2"/>
<feature type="transmembrane region" description="Helical" evidence="6">
    <location>
        <begin position="210"/>
        <end position="240"/>
    </location>
</feature>
<dbReference type="PANTHER" id="PTHR32196">
    <property type="entry name" value="ABC TRANSPORTER PERMEASE PROTEIN YPHD-RELATED-RELATED"/>
    <property type="match status" value="1"/>
</dbReference>
<feature type="transmembrane region" description="Helical" evidence="6">
    <location>
        <begin position="303"/>
        <end position="319"/>
    </location>
</feature>
<accession>A0A5J6N1Y2</accession>
<feature type="transmembrane region" description="Helical" evidence="6">
    <location>
        <begin position="53"/>
        <end position="78"/>
    </location>
</feature>
<feature type="transmembrane region" description="Helical" evidence="6">
    <location>
        <begin position="90"/>
        <end position="118"/>
    </location>
</feature>
<comment type="subcellular location">
    <subcellularLocation>
        <location evidence="1">Cell membrane</location>
        <topology evidence="1">Multi-pass membrane protein</topology>
    </subcellularLocation>
</comment>
<proteinExistence type="predicted"/>
<feature type="transmembrane region" description="Helical" evidence="6">
    <location>
        <begin position="252"/>
        <end position="271"/>
    </location>
</feature>
<evidence type="ECO:0000313" key="8">
    <source>
        <dbReference type="Proteomes" id="UP000325797"/>
    </source>
</evidence>
<keyword evidence="5 6" id="KW-0472">Membrane</keyword>
<keyword evidence="8" id="KW-1185">Reference proteome</keyword>
<keyword evidence="3 6" id="KW-0812">Transmembrane</keyword>
<gene>
    <name evidence="7" type="ORF">FRZ61_36600</name>
</gene>
<name>A0A5J6N1Y2_9PROT</name>
<evidence type="ECO:0000256" key="1">
    <source>
        <dbReference type="ARBA" id="ARBA00004651"/>
    </source>
</evidence>
<dbReference type="Proteomes" id="UP000325797">
    <property type="component" value="Chromosome"/>
</dbReference>
<dbReference type="AlphaFoldDB" id="A0A5J6N1Y2"/>
<dbReference type="GO" id="GO:0005886">
    <property type="term" value="C:plasma membrane"/>
    <property type="evidence" value="ECO:0007669"/>
    <property type="project" value="UniProtKB-SubCell"/>
</dbReference>
<evidence type="ECO:0000313" key="7">
    <source>
        <dbReference type="EMBL" id="QEX23721.1"/>
    </source>
</evidence>
<reference evidence="7 8" key="1">
    <citation type="submission" date="2019-08" db="EMBL/GenBank/DDBJ databases">
        <title>Hyperibacter terrae gen. nov., sp. nov. and Hyperibacter viscosus sp. nov., two new members in the family Rhodospirillaceae isolated from the rhizosphere of Hypericum perforatum.</title>
        <authorList>
            <person name="Noviana Z."/>
        </authorList>
    </citation>
    <scope>NUCLEOTIDE SEQUENCE [LARGE SCALE GENOMIC DNA]</scope>
    <source>
        <strain evidence="7 8">R5959</strain>
    </source>
</reference>
<evidence type="ECO:0000256" key="4">
    <source>
        <dbReference type="ARBA" id="ARBA00022989"/>
    </source>
</evidence>
<dbReference type="PANTHER" id="PTHR32196:SF63">
    <property type="entry name" value="INNER MEMBRANE ABC TRANSPORTER PERMEASE PROTEIN YJFF"/>
    <property type="match status" value="1"/>
</dbReference>
<sequence length="326" mass="33524">MASTAIKPKAAAPWRARALVLKLLQVVGILALLLIVGLAAATPGFFTIANFQAVLASTTFVGLVAIGMTLIMISGAFVSMSLATTGTVTAMFFVFALQFGLVPAVLMTVALGAILGLLQGLAIGAWDANPIIVTIAAGSIQEGLSVAISGGTTISPVSDSYAILNITPLGLPLGFYLLLLLVVVTELILRGTRLGREIYMLGESRAAARAAALPLGRIGASVFCLAGVTAALTGILLAAFNHSASLLLNRGTLNYDAIAATLIGGAAIAGGRGAVWRTLGGVIIIAFATDLVLLRGYSTGTQILLKGLVMMVFVLALHLRSKERRR</sequence>
<keyword evidence="2" id="KW-1003">Cell membrane</keyword>
<feature type="transmembrane region" description="Helical" evidence="6">
    <location>
        <begin position="278"/>
        <end position="297"/>
    </location>
</feature>
<keyword evidence="4 6" id="KW-1133">Transmembrane helix</keyword>
<dbReference type="KEGG" id="hadh:FRZ61_36600"/>
<organism evidence="7 8">
    <name type="scientific">Hypericibacter adhaerens</name>
    <dbReference type="NCBI Taxonomy" id="2602016"/>
    <lineage>
        <taxon>Bacteria</taxon>
        <taxon>Pseudomonadati</taxon>
        <taxon>Pseudomonadota</taxon>
        <taxon>Alphaproteobacteria</taxon>
        <taxon>Rhodospirillales</taxon>
        <taxon>Dongiaceae</taxon>
        <taxon>Hypericibacter</taxon>
    </lineage>
</organism>
<dbReference type="Pfam" id="PF02653">
    <property type="entry name" value="BPD_transp_2"/>
    <property type="match status" value="1"/>
</dbReference>
<protein>
    <submittedName>
        <fullName evidence="7">Sugar ABC transporter permease</fullName>
    </submittedName>
</protein>